<feature type="domain" description="NADP-dependent oxidoreductase" evidence="5">
    <location>
        <begin position="31"/>
        <end position="89"/>
    </location>
</feature>
<dbReference type="InterPro" id="IPR023210">
    <property type="entry name" value="NADP_OxRdtase_dom"/>
</dbReference>
<evidence type="ECO:0000256" key="4">
    <source>
        <dbReference type="SAM" id="MobiDB-lite"/>
    </source>
</evidence>
<feature type="non-terminal residue" evidence="6">
    <location>
        <position position="1"/>
    </location>
</feature>
<dbReference type="SUPFAM" id="SSF51430">
    <property type="entry name" value="NAD(P)-linked oxidoreductase"/>
    <property type="match status" value="1"/>
</dbReference>
<name>A0A256J1J5_HALEZ</name>
<dbReference type="Pfam" id="PF00248">
    <property type="entry name" value="Aldo_ket_red"/>
    <property type="match status" value="1"/>
</dbReference>
<dbReference type="InterPro" id="IPR036812">
    <property type="entry name" value="NAD(P)_OxRdtase_dom_sf"/>
</dbReference>
<proteinExistence type="inferred from homology"/>
<comment type="caution">
    <text evidence="6">The sequence shown here is derived from an EMBL/GenBank/DDBJ whole genome shotgun (WGS) entry which is preliminary data.</text>
</comment>
<evidence type="ECO:0000256" key="3">
    <source>
        <dbReference type="ARBA" id="ARBA00023002"/>
    </source>
</evidence>
<organism evidence="6 7">
    <name type="scientific">Halorubrum ezzemoulense</name>
    <name type="common">Halorubrum chaoviator</name>
    <dbReference type="NCBI Taxonomy" id="337243"/>
    <lineage>
        <taxon>Archaea</taxon>
        <taxon>Methanobacteriati</taxon>
        <taxon>Methanobacteriota</taxon>
        <taxon>Stenosarchaea group</taxon>
        <taxon>Halobacteria</taxon>
        <taxon>Halobacteriales</taxon>
        <taxon>Haloferacaceae</taxon>
        <taxon>Halorubrum</taxon>
    </lineage>
</organism>
<dbReference type="InterPro" id="IPR020471">
    <property type="entry name" value="AKR"/>
</dbReference>
<evidence type="ECO:0000256" key="2">
    <source>
        <dbReference type="ARBA" id="ARBA00022857"/>
    </source>
</evidence>
<dbReference type="GO" id="GO:0016616">
    <property type="term" value="F:oxidoreductase activity, acting on the CH-OH group of donors, NAD or NADP as acceptor"/>
    <property type="evidence" value="ECO:0007669"/>
    <property type="project" value="UniProtKB-ARBA"/>
</dbReference>
<sequence length="104" mass="11454">PELRALADEFDHRLVGYSPLGRGEILDDPAILGIAERNDLSPAVVALAWALDRGIVPIPKGRGDHLRENLRAVDVDLPDEDLDEIDALDPGERQIDPDDAAWNR</sequence>
<feature type="region of interest" description="Disordered" evidence="4">
    <location>
        <begin position="82"/>
        <end position="104"/>
    </location>
</feature>
<evidence type="ECO:0000313" key="6">
    <source>
        <dbReference type="EMBL" id="OYR62197.1"/>
    </source>
</evidence>
<evidence type="ECO:0000259" key="5">
    <source>
        <dbReference type="Pfam" id="PF00248"/>
    </source>
</evidence>
<dbReference type="AlphaFoldDB" id="A0A256J1J5"/>
<gene>
    <name evidence="6" type="ORF">DJ80_10610</name>
</gene>
<evidence type="ECO:0000256" key="1">
    <source>
        <dbReference type="ARBA" id="ARBA00007905"/>
    </source>
</evidence>
<dbReference type="PANTHER" id="PTHR43827:SF3">
    <property type="entry name" value="NADP-DEPENDENT OXIDOREDUCTASE DOMAIN-CONTAINING PROTEIN"/>
    <property type="match status" value="1"/>
</dbReference>
<comment type="similarity">
    <text evidence="1">Belongs to the aldo/keto reductase family.</text>
</comment>
<dbReference type="Gene3D" id="3.20.20.100">
    <property type="entry name" value="NADP-dependent oxidoreductase domain"/>
    <property type="match status" value="1"/>
</dbReference>
<dbReference type="RefSeq" id="WP_143420753.1">
    <property type="nucleotide sequence ID" value="NZ_NHOZ01000101.1"/>
</dbReference>
<reference evidence="6 7" key="1">
    <citation type="journal article" date="2014" name="Front. Microbiol.">
        <title>Population and genomic analysis of the genus Halorubrum.</title>
        <authorList>
            <person name="Fullmer M.S."/>
            <person name="Soucy S.M."/>
            <person name="Swithers K.S."/>
            <person name="Makkay A.M."/>
            <person name="Wheeler R."/>
            <person name="Ventosa A."/>
            <person name="Gogarten J.P."/>
            <person name="Papke R.T."/>
        </authorList>
    </citation>
    <scope>NUCLEOTIDE SEQUENCE [LARGE SCALE GENOMIC DNA]</scope>
    <source>
        <strain evidence="6 7">Ga36</strain>
    </source>
</reference>
<dbReference type="EMBL" id="NHOZ01000101">
    <property type="protein sequence ID" value="OYR62197.1"/>
    <property type="molecule type" value="Genomic_DNA"/>
</dbReference>
<protein>
    <submittedName>
        <fullName evidence="6">Aldehyde oxidoreductase</fullName>
    </submittedName>
</protein>
<keyword evidence="2" id="KW-0521">NADP</keyword>
<dbReference type="PANTHER" id="PTHR43827">
    <property type="entry name" value="2,5-DIKETO-D-GLUCONIC ACID REDUCTASE"/>
    <property type="match status" value="1"/>
</dbReference>
<keyword evidence="3" id="KW-0560">Oxidoreductase</keyword>
<accession>A0A256J1J5</accession>
<dbReference type="Proteomes" id="UP000215731">
    <property type="component" value="Unassembled WGS sequence"/>
</dbReference>
<evidence type="ECO:0000313" key="7">
    <source>
        <dbReference type="Proteomes" id="UP000215731"/>
    </source>
</evidence>